<protein>
    <submittedName>
        <fullName evidence="2">Unannotated protein</fullName>
    </submittedName>
</protein>
<feature type="transmembrane region" description="Helical" evidence="1">
    <location>
        <begin position="85"/>
        <end position="107"/>
    </location>
</feature>
<feature type="transmembrane region" description="Helical" evidence="1">
    <location>
        <begin position="21"/>
        <end position="40"/>
    </location>
</feature>
<feature type="transmembrane region" description="Helical" evidence="1">
    <location>
        <begin position="441"/>
        <end position="461"/>
    </location>
</feature>
<feature type="transmembrane region" description="Helical" evidence="1">
    <location>
        <begin position="135"/>
        <end position="154"/>
    </location>
</feature>
<proteinExistence type="predicted"/>
<keyword evidence="1" id="KW-0472">Membrane</keyword>
<dbReference type="EMBL" id="CAEZVD010000081">
    <property type="protein sequence ID" value="CAB4624063.1"/>
    <property type="molecule type" value="Genomic_DNA"/>
</dbReference>
<organism evidence="2">
    <name type="scientific">freshwater metagenome</name>
    <dbReference type="NCBI Taxonomy" id="449393"/>
    <lineage>
        <taxon>unclassified sequences</taxon>
        <taxon>metagenomes</taxon>
        <taxon>ecological metagenomes</taxon>
    </lineage>
</organism>
<name>A0A6J6IHV0_9ZZZZ</name>
<feature type="transmembrane region" description="Helical" evidence="1">
    <location>
        <begin position="386"/>
        <end position="405"/>
    </location>
</feature>
<sequence length="466" mass="52547">MKKFFDNSALWALLNLFRRGVFTLSIVLLGLSQTYVFLLIPTDFNGDPNDYINVARQIFSSDSENVSILRFVGYPFFIKAMSLNLINLNLVFFAQSLLFVSASWYFAKSASSNPYFQSAIVLIGTIPSIAYMQKLLFPDGLILTACLLFLGALIRKNWKLALLFSVTLILVKVVFVFTLLILVASFFLKDQSGRKVATVYISTNLALVPAIFLFQPFFLYFPIVQEAPFAASSHQSKERLTSFTIVCDGDQHTISGQSNMDLVYEFAGLPDQRPLSGELILAHRCTSQDLKNVQRTMAVEALQREPSLQVRKYLEKITGAVFTVAQTNHLDYMLYMKSFLSQGESSPNERYAESEIQAFESQGIEPLELLVSGDFKIDQTFQKVTIAAKGLLAGIAFAFLLWQLVSKKKLSFLQRTLLMMWFSIAFVNSTFAFTYDRYLQLIPFLCVAFLASQFPLSKVALKSHGK</sequence>
<accession>A0A6J6IHV0</accession>
<keyword evidence="1" id="KW-1133">Transmembrane helix</keyword>
<evidence type="ECO:0000313" key="2">
    <source>
        <dbReference type="EMBL" id="CAB4624063.1"/>
    </source>
</evidence>
<reference evidence="2" key="1">
    <citation type="submission" date="2020-05" db="EMBL/GenBank/DDBJ databases">
        <authorList>
            <person name="Chiriac C."/>
            <person name="Salcher M."/>
            <person name="Ghai R."/>
            <person name="Kavagutti S V."/>
        </authorList>
    </citation>
    <scope>NUCLEOTIDE SEQUENCE</scope>
</reference>
<gene>
    <name evidence="2" type="ORF">UFOPK1909_00765</name>
</gene>
<feature type="transmembrane region" description="Helical" evidence="1">
    <location>
        <begin position="199"/>
        <end position="221"/>
    </location>
</feature>
<evidence type="ECO:0000256" key="1">
    <source>
        <dbReference type="SAM" id="Phobius"/>
    </source>
</evidence>
<dbReference type="AlphaFoldDB" id="A0A6J6IHV0"/>
<feature type="transmembrane region" description="Helical" evidence="1">
    <location>
        <begin position="417"/>
        <end position="435"/>
    </location>
</feature>
<keyword evidence="1" id="KW-0812">Transmembrane</keyword>
<feature type="transmembrane region" description="Helical" evidence="1">
    <location>
        <begin position="160"/>
        <end position="187"/>
    </location>
</feature>